<gene>
    <name evidence="10" type="ORF">MTR64_04280</name>
</gene>
<feature type="domain" description="ABC transmembrane type-2" evidence="9">
    <location>
        <begin position="132"/>
        <end position="374"/>
    </location>
</feature>
<keyword evidence="11" id="KW-1185">Reference proteome</keyword>
<evidence type="ECO:0000256" key="1">
    <source>
        <dbReference type="ARBA" id="ARBA00004651"/>
    </source>
</evidence>
<dbReference type="Proteomes" id="UP001162880">
    <property type="component" value="Unassembled WGS sequence"/>
</dbReference>
<dbReference type="PROSITE" id="PS51012">
    <property type="entry name" value="ABC_TM2"/>
    <property type="match status" value="1"/>
</dbReference>
<feature type="transmembrane region" description="Helical" evidence="8">
    <location>
        <begin position="346"/>
        <end position="368"/>
    </location>
</feature>
<sequence length="376" mass="40559">MSNAAFKTRLIALVRKETRQMLRDRSNLLVGLILPVVLILLFGYGLSFDVKNAPIAVVMESNSAAAREAVSGLAGSRYLVPVEVTSMAEADALLRAGKADAIVRVPIDFAEQQARGNAQVQLILNGIDSTTATSLEAYINGAIGTVALRRMDRGKSGAGSTGSIVLAQRIWFNEAGISTWYLVPGLVALIMTLVGAFLTSMLIAREWERGTLEALFVTPVRPLELVLAKIAPYLLIGLLDLAMCILAARILFQVPIRGSLLAILITSIAYLVVSLLMGLFISGVTRNQFAASQMALLTSFMPAMMLSGFVFDLRNVPFAVKVASQIVPATHFMGVIKTLFLAGTDWAMVAKGCVIMLGYALLLLALTWRTVRKRLD</sequence>
<dbReference type="InterPro" id="IPR047817">
    <property type="entry name" value="ABC2_TM_bact-type"/>
</dbReference>
<evidence type="ECO:0000256" key="5">
    <source>
        <dbReference type="ARBA" id="ARBA00022692"/>
    </source>
</evidence>
<comment type="similarity">
    <text evidence="2">Belongs to the ABC-2 integral membrane protein family.</text>
</comment>
<evidence type="ECO:0000259" key="9">
    <source>
        <dbReference type="PROSITE" id="PS51012"/>
    </source>
</evidence>
<evidence type="ECO:0000313" key="11">
    <source>
        <dbReference type="Proteomes" id="UP001162880"/>
    </source>
</evidence>
<feature type="transmembrane region" description="Helical" evidence="8">
    <location>
        <begin position="259"/>
        <end position="284"/>
    </location>
</feature>
<evidence type="ECO:0000256" key="4">
    <source>
        <dbReference type="ARBA" id="ARBA00022475"/>
    </source>
</evidence>
<keyword evidence="3" id="KW-0813">Transport</keyword>
<dbReference type="Gene3D" id="3.40.1710.10">
    <property type="entry name" value="abc type-2 transporter like domain"/>
    <property type="match status" value="1"/>
</dbReference>
<feature type="transmembrane region" description="Helical" evidence="8">
    <location>
        <begin position="230"/>
        <end position="252"/>
    </location>
</feature>
<accession>A0ABT0AYN6</accession>
<dbReference type="InterPro" id="IPR051449">
    <property type="entry name" value="ABC-2_transporter_component"/>
</dbReference>
<keyword evidence="5 8" id="KW-0812">Transmembrane</keyword>
<evidence type="ECO:0000256" key="8">
    <source>
        <dbReference type="SAM" id="Phobius"/>
    </source>
</evidence>
<evidence type="ECO:0000256" key="2">
    <source>
        <dbReference type="ARBA" id="ARBA00007783"/>
    </source>
</evidence>
<keyword evidence="7 8" id="KW-0472">Membrane</keyword>
<protein>
    <submittedName>
        <fullName evidence="10">ABC transporter permease</fullName>
    </submittedName>
</protein>
<dbReference type="PANTHER" id="PTHR30294">
    <property type="entry name" value="MEMBRANE COMPONENT OF ABC TRANSPORTER YHHJ-RELATED"/>
    <property type="match status" value="1"/>
</dbReference>
<dbReference type="PANTHER" id="PTHR30294:SF29">
    <property type="entry name" value="MULTIDRUG ABC TRANSPORTER PERMEASE YBHS-RELATED"/>
    <property type="match status" value="1"/>
</dbReference>
<comment type="caution">
    <text evidence="10">The sequence shown here is derived from an EMBL/GenBank/DDBJ whole genome shotgun (WGS) entry which is preliminary data.</text>
</comment>
<dbReference type="InterPro" id="IPR013525">
    <property type="entry name" value="ABC2_TM"/>
</dbReference>
<proteinExistence type="inferred from homology"/>
<dbReference type="EMBL" id="JALHLE010000005">
    <property type="protein sequence ID" value="MCJ2177768.1"/>
    <property type="molecule type" value="Genomic_DNA"/>
</dbReference>
<evidence type="ECO:0000256" key="7">
    <source>
        <dbReference type="ARBA" id="ARBA00023136"/>
    </source>
</evidence>
<keyword evidence="6 8" id="KW-1133">Transmembrane helix</keyword>
<evidence type="ECO:0000313" key="10">
    <source>
        <dbReference type="EMBL" id="MCJ2177768.1"/>
    </source>
</evidence>
<organism evidence="10 11">
    <name type="scientific">Novosphingobium album</name>
    <name type="common">ex Hu et al. 2023</name>
    <dbReference type="NCBI Taxonomy" id="2930093"/>
    <lineage>
        <taxon>Bacteria</taxon>
        <taxon>Pseudomonadati</taxon>
        <taxon>Pseudomonadota</taxon>
        <taxon>Alphaproteobacteria</taxon>
        <taxon>Sphingomonadales</taxon>
        <taxon>Sphingomonadaceae</taxon>
        <taxon>Novosphingobium</taxon>
    </lineage>
</organism>
<reference evidence="10" key="1">
    <citation type="submission" date="2022-03" db="EMBL/GenBank/DDBJ databases">
        <title>Identification of a novel bacterium isolated from mangrove sediments.</title>
        <authorList>
            <person name="Pan X."/>
        </authorList>
    </citation>
    <scope>NUCLEOTIDE SEQUENCE</scope>
    <source>
        <strain evidence="10">B2580</strain>
    </source>
</reference>
<feature type="transmembrane region" description="Helical" evidence="8">
    <location>
        <begin position="290"/>
        <end position="311"/>
    </location>
</feature>
<name>A0ABT0AYN6_9SPHN</name>
<feature type="transmembrane region" description="Helical" evidence="8">
    <location>
        <begin position="179"/>
        <end position="203"/>
    </location>
</feature>
<evidence type="ECO:0000256" key="3">
    <source>
        <dbReference type="ARBA" id="ARBA00022448"/>
    </source>
</evidence>
<dbReference type="Pfam" id="PF12698">
    <property type="entry name" value="ABC2_membrane_3"/>
    <property type="match status" value="1"/>
</dbReference>
<feature type="transmembrane region" description="Helical" evidence="8">
    <location>
        <begin position="28"/>
        <end position="46"/>
    </location>
</feature>
<comment type="subcellular location">
    <subcellularLocation>
        <location evidence="1">Cell membrane</location>
        <topology evidence="1">Multi-pass membrane protein</topology>
    </subcellularLocation>
</comment>
<evidence type="ECO:0000256" key="6">
    <source>
        <dbReference type="ARBA" id="ARBA00022989"/>
    </source>
</evidence>
<dbReference type="RefSeq" id="WP_243991166.1">
    <property type="nucleotide sequence ID" value="NZ_JALHLE010000005.1"/>
</dbReference>
<keyword evidence="4" id="KW-1003">Cell membrane</keyword>